<dbReference type="PANTHER" id="PTHR21180">
    <property type="entry name" value="ENDONUCLEASE/EXONUCLEASE/PHOSPHATASE FAMILY DOMAIN-CONTAINING PROTEIN 1"/>
    <property type="match status" value="1"/>
</dbReference>
<evidence type="ECO:0000256" key="1">
    <source>
        <dbReference type="SAM" id="MobiDB-lite"/>
    </source>
</evidence>
<dbReference type="PANTHER" id="PTHR21180:SF32">
    <property type="entry name" value="ENDONUCLEASE_EXONUCLEASE_PHOSPHATASE FAMILY DOMAIN-CONTAINING PROTEIN 1"/>
    <property type="match status" value="1"/>
</dbReference>
<gene>
    <name evidence="3" type="ORF">NM686_001830</name>
</gene>
<dbReference type="InterPro" id="IPR004509">
    <property type="entry name" value="Competence_ComEA_HhH"/>
</dbReference>
<dbReference type="Pfam" id="PF12836">
    <property type="entry name" value="HHH_3"/>
    <property type="match status" value="1"/>
</dbReference>
<organism evidence="3 4">
    <name type="scientific">Methylomonas rapida</name>
    <dbReference type="NCBI Taxonomy" id="2963939"/>
    <lineage>
        <taxon>Bacteria</taxon>
        <taxon>Pseudomonadati</taxon>
        <taxon>Pseudomonadota</taxon>
        <taxon>Gammaproteobacteria</taxon>
        <taxon>Methylococcales</taxon>
        <taxon>Methylococcaceae</taxon>
        <taxon>Methylomonas</taxon>
    </lineage>
</organism>
<dbReference type="Proteomes" id="UP001162780">
    <property type="component" value="Chromosome"/>
</dbReference>
<accession>A0ABY7GLA4</accession>
<proteinExistence type="predicted"/>
<dbReference type="Gene3D" id="1.10.150.280">
    <property type="entry name" value="AF1531-like domain"/>
    <property type="match status" value="1"/>
</dbReference>
<reference evidence="3" key="1">
    <citation type="submission" date="2022-11" db="EMBL/GenBank/DDBJ databases">
        <title>Methylomonas rapida sp. nov., Carotenoid-Producing Obligate Methanotrophs with High Growth Characteristics and Biotechnological Potential.</title>
        <authorList>
            <person name="Tikhonova E.N."/>
            <person name="Suleimanov R.Z."/>
            <person name="Miroshnikov K."/>
            <person name="Oshkin I.Y."/>
            <person name="Belova S.E."/>
            <person name="Danilova O.V."/>
            <person name="Ashikhmin A."/>
            <person name="Konopkin A."/>
            <person name="But S.Y."/>
            <person name="Khmelenina V.N."/>
            <person name="Kuznetsov N."/>
            <person name="Pimenov N.V."/>
            <person name="Dedysh S.N."/>
        </authorList>
    </citation>
    <scope>NUCLEOTIDE SEQUENCE</scope>
    <source>
        <strain evidence="3">MP1</strain>
    </source>
</reference>
<dbReference type="RefSeq" id="WP_255190247.1">
    <property type="nucleotide sequence ID" value="NZ_CP113517.1"/>
</dbReference>
<protein>
    <submittedName>
        <fullName evidence="3">Helix-hairpin-helix domain-containing protein</fullName>
    </submittedName>
</protein>
<evidence type="ECO:0000256" key="2">
    <source>
        <dbReference type="SAM" id="SignalP"/>
    </source>
</evidence>
<dbReference type="InterPro" id="IPR051675">
    <property type="entry name" value="Endo/Exo/Phosphatase_dom_1"/>
</dbReference>
<dbReference type="InterPro" id="IPR010994">
    <property type="entry name" value="RuvA_2-like"/>
</dbReference>
<evidence type="ECO:0000313" key="4">
    <source>
        <dbReference type="Proteomes" id="UP001162780"/>
    </source>
</evidence>
<feature type="region of interest" description="Disordered" evidence="1">
    <location>
        <begin position="83"/>
        <end position="104"/>
    </location>
</feature>
<feature type="signal peptide" evidence="2">
    <location>
        <begin position="1"/>
        <end position="17"/>
    </location>
</feature>
<keyword evidence="2" id="KW-0732">Signal</keyword>
<feature type="chain" id="PRO_5047470013" evidence="2">
    <location>
        <begin position="18"/>
        <end position="104"/>
    </location>
</feature>
<dbReference type="NCBIfam" id="TIGR00426">
    <property type="entry name" value="competence protein ComEA helix-hairpin-helix repeat region"/>
    <property type="match status" value="1"/>
</dbReference>
<dbReference type="SUPFAM" id="SSF47781">
    <property type="entry name" value="RuvA domain 2-like"/>
    <property type="match status" value="1"/>
</dbReference>
<sequence>MKRLLTILVLCPVYAFAAPVNVNRADAETISESLTGIGPKKADAIVQYRKEHGDFQSLKDLENVSGIGEKTLQANEKDIRFTDDLSDKSSAEKGAVAVDKKGAR</sequence>
<evidence type="ECO:0000313" key="3">
    <source>
        <dbReference type="EMBL" id="WAR45275.1"/>
    </source>
</evidence>
<keyword evidence="4" id="KW-1185">Reference proteome</keyword>
<dbReference type="EMBL" id="CP113517">
    <property type="protein sequence ID" value="WAR45275.1"/>
    <property type="molecule type" value="Genomic_DNA"/>
</dbReference>
<name>A0ABY7GLA4_9GAMM</name>